<name>A0ABC8RMV9_9AQUA</name>
<feature type="region of interest" description="Disordered" evidence="1">
    <location>
        <begin position="144"/>
        <end position="172"/>
    </location>
</feature>
<organism evidence="2 3">
    <name type="scientific">Ilex paraguariensis</name>
    <name type="common">yerba mate</name>
    <dbReference type="NCBI Taxonomy" id="185542"/>
    <lineage>
        <taxon>Eukaryota</taxon>
        <taxon>Viridiplantae</taxon>
        <taxon>Streptophyta</taxon>
        <taxon>Embryophyta</taxon>
        <taxon>Tracheophyta</taxon>
        <taxon>Spermatophyta</taxon>
        <taxon>Magnoliopsida</taxon>
        <taxon>eudicotyledons</taxon>
        <taxon>Gunneridae</taxon>
        <taxon>Pentapetalae</taxon>
        <taxon>asterids</taxon>
        <taxon>campanulids</taxon>
        <taxon>Aquifoliales</taxon>
        <taxon>Aquifoliaceae</taxon>
        <taxon>Ilex</taxon>
    </lineage>
</organism>
<accession>A0ABC8RMV9</accession>
<evidence type="ECO:0000313" key="3">
    <source>
        <dbReference type="Proteomes" id="UP001642360"/>
    </source>
</evidence>
<keyword evidence="3" id="KW-1185">Reference proteome</keyword>
<evidence type="ECO:0000313" key="2">
    <source>
        <dbReference type="EMBL" id="CAK9143367.1"/>
    </source>
</evidence>
<evidence type="ECO:0000256" key="1">
    <source>
        <dbReference type="SAM" id="MobiDB-lite"/>
    </source>
</evidence>
<dbReference type="AlphaFoldDB" id="A0ABC8RMV9"/>
<sequence>MEEGEHFGKDTTTNLGMDILLKATPDCGNLVQDFVAVNQASLEPMEEKQLPVTRNNAPIPTSIGVHSSMSPKGEDLEQIRRHKDELQNDNLIMHGEELCVSNQISLHFADSTYYMDHAFTCSKLSNVSLDEGLSLVYSKEPPNRGYYSDGDTPNNIQPVEVGSQGSDADDSYSSYLRNTVATHGM</sequence>
<reference evidence="2 3" key="1">
    <citation type="submission" date="2024-02" db="EMBL/GenBank/DDBJ databases">
        <authorList>
            <person name="Vignale AGUSTIN F."/>
            <person name="Sosa J E."/>
            <person name="Modenutti C."/>
        </authorList>
    </citation>
    <scope>NUCLEOTIDE SEQUENCE [LARGE SCALE GENOMIC DNA]</scope>
</reference>
<comment type="caution">
    <text evidence="2">The sequence shown here is derived from an EMBL/GenBank/DDBJ whole genome shotgun (WGS) entry which is preliminary data.</text>
</comment>
<dbReference type="EMBL" id="CAUOFW020001292">
    <property type="protein sequence ID" value="CAK9143367.1"/>
    <property type="molecule type" value="Genomic_DNA"/>
</dbReference>
<feature type="region of interest" description="Disordered" evidence="1">
    <location>
        <begin position="46"/>
        <end position="75"/>
    </location>
</feature>
<dbReference type="Proteomes" id="UP001642360">
    <property type="component" value="Unassembled WGS sequence"/>
</dbReference>
<gene>
    <name evidence="2" type="ORF">ILEXP_LOCUS11074</name>
</gene>
<protein>
    <submittedName>
        <fullName evidence="2">Uncharacterized protein</fullName>
    </submittedName>
</protein>
<feature type="non-terminal residue" evidence="2">
    <location>
        <position position="185"/>
    </location>
</feature>
<feature type="compositionally biased region" description="Polar residues" evidence="1">
    <location>
        <begin position="52"/>
        <end position="70"/>
    </location>
</feature>
<proteinExistence type="predicted"/>
<feature type="compositionally biased region" description="Polar residues" evidence="1">
    <location>
        <begin position="151"/>
        <end position="172"/>
    </location>
</feature>